<dbReference type="GO" id="GO:0022857">
    <property type="term" value="F:transmembrane transporter activity"/>
    <property type="evidence" value="ECO:0007669"/>
    <property type="project" value="InterPro"/>
</dbReference>
<keyword evidence="6" id="KW-1133">Transmembrane helix</keyword>
<reference evidence="8 9" key="1">
    <citation type="submission" date="2022-04" db="EMBL/GenBank/DDBJ databases">
        <title>Genome sequence of C. roseum typestrain.</title>
        <authorList>
            <person name="Poehlein A."/>
            <person name="Schoch T."/>
            <person name="Duerre P."/>
            <person name="Daniel R."/>
        </authorList>
    </citation>
    <scope>NUCLEOTIDE SEQUENCE [LARGE SCALE GENOMIC DNA]</scope>
    <source>
        <strain evidence="8 9">DSM 7320</strain>
    </source>
</reference>
<accession>A0A1S8MCI0</accession>
<gene>
    <name evidence="8" type="primary">hmuU</name>
    <name evidence="8" type="ORF">CROST_030850</name>
</gene>
<dbReference type="Proteomes" id="UP000190951">
    <property type="component" value="Chromosome"/>
</dbReference>
<comment type="subcellular location">
    <subcellularLocation>
        <location evidence="1">Cell membrane</location>
        <topology evidence="1">Multi-pass membrane protein</topology>
    </subcellularLocation>
</comment>
<evidence type="ECO:0000313" key="8">
    <source>
        <dbReference type="EMBL" id="URZ12363.1"/>
    </source>
</evidence>
<proteinExistence type="inferred from homology"/>
<dbReference type="FunFam" id="1.10.3470.10:FF:000001">
    <property type="entry name" value="Vitamin B12 ABC transporter permease BtuC"/>
    <property type="match status" value="1"/>
</dbReference>
<dbReference type="EMBL" id="CP096983">
    <property type="protein sequence ID" value="URZ12363.1"/>
    <property type="molecule type" value="Genomic_DNA"/>
</dbReference>
<sequence length="342" mass="37050">MDLKPKRNTKNLVILLLLFIIFFLTFIFSISMGSLKISFNEVIKILFKTSSFKSGNYQIVWNIRFPRAVGALIGGSALSVSGLLLQVLFKNPIVEPYVLGISSGATLFVALVMLSGISFGFNAASPFLVFSAALIGSILIMLIVILFANKVKNVVTLLVIGIMVGYICSAVTNVLSAFADKQQLQFFTMWTLGSFSGFTLKNIYLLFFIGVPTLLASFLIIKPLNAFLLGEAYAKSLGIKIQSFRTIVIIISSILSAIVTAFAGPIAFIGLAVPHITRLIFKSSNNMFLIPGTILMGGIITSLCDVISRTVLAPTELPISAVTSFIGAPIVIFLILRRRTLS</sequence>
<evidence type="ECO:0000256" key="4">
    <source>
        <dbReference type="ARBA" id="ARBA00022475"/>
    </source>
</evidence>
<dbReference type="STRING" id="84029.CROST_12640"/>
<evidence type="ECO:0000313" key="9">
    <source>
        <dbReference type="Proteomes" id="UP000190951"/>
    </source>
</evidence>
<dbReference type="PANTHER" id="PTHR30472:SF41">
    <property type="entry name" value="TRANSPORT SYSTEM PERMEASE PROTEIN"/>
    <property type="match status" value="1"/>
</dbReference>
<name>A0A1S8MCI0_9CLOT</name>
<comment type="similarity">
    <text evidence="2">Belongs to the binding-protein-dependent transport system permease family. FecCD subfamily.</text>
</comment>
<dbReference type="Pfam" id="PF01032">
    <property type="entry name" value="FecCD"/>
    <property type="match status" value="1"/>
</dbReference>
<dbReference type="CDD" id="cd06550">
    <property type="entry name" value="TM_ABC_iron-siderophores_like"/>
    <property type="match status" value="1"/>
</dbReference>
<dbReference type="InterPro" id="IPR000522">
    <property type="entry name" value="ABC_transptr_permease_BtuC"/>
</dbReference>
<dbReference type="SUPFAM" id="SSF81345">
    <property type="entry name" value="ABC transporter involved in vitamin B12 uptake, BtuC"/>
    <property type="match status" value="1"/>
</dbReference>
<evidence type="ECO:0000256" key="5">
    <source>
        <dbReference type="ARBA" id="ARBA00022692"/>
    </source>
</evidence>
<evidence type="ECO:0000256" key="2">
    <source>
        <dbReference type="ARBA" id="ARBA00007935"/>
    </source>
</evidence>
<evidence type="ECO:0000256" key="6">
    <source>
        <dbReference type="ARBA" id="ARBA00022989"/>
    </source>
</evidence>
<evidence type="ECO:0000256" key="3">
    <source>
        <dbReference type="ARBA" id="ARBA00022448"/>
    </source>
</evidence>
<dbReference type="GO" id="GO:0033214">
    <property type="term" value="P:siderophore-iron import into cell"/>
    <property type="evidence" value="ECO:0007669"/>
    <property type="project" value="TreeGrafter"/>
</dbReference>
<keyword evidence="3" id="KW-0813">Transport</keyword>
<dbReference type="GO" id="GO:0005886">
    <property type="term" value="C:plasma membrane"/>
    <property type="evidence" value="ECO:0007669"/>
    <property type="project" value="UniProtKB-SubCell"/>
</dbReference>
<protein>
    <submittedName>
        <fullName evidence="8">Hemin transport system permease protein HmuU</fullName>
    </submittedName>
</protein>
<dbReference type="InterPro" id="IPR037294">
    <property type="entry name" value="ABC_BtuC-like"/>
</dbReference>
<keyword evidence="4" id="KW-1003">Cell membrane</keyword>
<evidence type="ECO:0000256" key="1">
    <source>
        <dbReference type="ARBA" id="ARBA00004651"/>
    </source>
</evidence>
<keyword evidence="5" id="KW-0812">Transmembrane</keyword>
<dbReference type="RefSeq" id="WP_077833055.1">
    <property type="nucleotide sequence ID" value="NZ_CP096983.1"/>
</dbReference>
<evidence type="ECO:0000256" key="7">
    <source>
        <dbReference type="ARBA" id="ARBA00023136"/>
    </source>
</evidence>
<dbReference type="KEGG" id="crw:CROST_030850"/>
<dbReference type="AlphaFoldDB" id="A0A1S8MCI0"/>
<dbReference type="Gene3D" id="1.10.3470.10">
    <property type="entry name" value="ABC transporter involved in vitamin B12 uptake, BtuC"/>
    <property type="match status" value="1"/>
</dbReference>
<keyword evidence="9" id="KW-1185">Reference proteome</keyword>
<dbReference type="PANTHER" id="PTHR30472">
    <property type="entry name" value="FERRIC ENTEROBACTIN TRANSPORT SYSTEM PERMEASE PROTEIN"/>
    <property type="match status" value="1"/>
</dbReference>
<organism evidence="8 9">
    <name type="scientific">Clostridium felsineum</name>
    <dbReference type="NCBI Taxonomy" id="36839"/>
    <lineage>
        <taxon>Bacteria</taxon>
        <taxon>Bacillati</taxon>
        <taxon>Bacillota</taxon>
        <taxon>Clostridia</taxon>
        <taxon>Eubacteriales</taxon>
        <taxon>Clostridiaceae</taxon>
        <taxon>Clostridium</taxon>
    </lineage>
</organism>
<keyword evidence="7" id="KW-0472">Membrane</keyword>